<evidence type="ECO:0000313" key="2">
    <source>
        <dbReference type="Proteomes" id="UP000198393"/>
    </source>
</evidence>
<name>A0A239K981_EKHLU</name>
<proteinExistence type="predicted"/>
<organism evidence="1 2">
    <name type="scientific">Ekhidna lutea</name>
    <dbReference type="NCBI Taxonomy" id="447679"/>
    <lineage>
        <taxon>Bacteria</taxon>
        <taxon>Pseudomonadati</taxon>
        <taxon>Bacteroidota</taxon>
        <taxon>Cytophagia</taxon>
        <taxon>Cytophagales</taxon>
        <taxon>Reichenbachiellaceae</taxon>
        <taxon>Ekhidna</taxon>
    </lineage>
</organism>
<dbReference type="Proteomes" id="UP000198393">
    <property type="component" value="Unassembled WGS sequence"/>
</dbReference>
<protein>
    <submittedName>
        <fullName evidence="1">Uncharacterized protein</fullName>
    </submittedName>
</protein>
<dbReference type="AlphaFoldDB" id="A0A239K981"/>
<dbReference type="EMBL" id="FZPD01000004">
    <property type="protein sequence ID" value="SNT14937.1"/>
    <property type="molecule type" value="Genomic_DNA"/>
</dbReference>
<evidence type="ECO:0000313" key="1">
    <source>
        <dbReference type="EMBL" id="SNT14937.1"/>
    </source>
</evidence>
<reference evidence="1 2" key="1">
    <citation type="submission" date="2017-06" db="EMBL/GenBank/DDBJ databases">
        <authorList>
            <person name="Kim H.J."/>
            <person name="Triplett B.A."/>
        </authorList>
    </citation>
    <scope>NUCLEOTIDE SEQUENCE [LARGE SCALE GENOMIC DNA]</scope>
    <source>
        <strain evidence="1 2">DSM 19307</strain>
    </source>
</reference>
<accession>A0A239K981</accession>
<gene>
    <name evidence="1" type="ORF">SAMN05421640_2523</name>
</gene>
<sequence>MIKLSFYDHEQLKSKFYLLTSEEKLSDTIAFWREGMKVWRAGVGM</sequence>
<keyword evidence="2" id="KW-1185">Reference proteome</keyword>